<keyword evidence="3" id="KW-1185">Reference proteome</keyword>
<organism evidence="2 3">
    <name type="scientific">Trichophyton verrucosum (strain HKI 0517)</name>
    <dbReference type="NCBI Taxonomy" id="663202"/>
    <lineage>
        <taxon>Eukaryota</taxon>
        <taxon>Fungi</taxon>
        <taxon>Dikarya</taxon>
        <taxon>Ascomycota</taxon>
        <taxon>Pezizomycotina</taxon>
        <taxon>Eurotiomycetes</taxon>
        <taxon>Eurotiomycetidae</taxon>
        <taxon>Onygenales</taxon>
        <taxon>Arthrodermataceae</taxon>
        <taxon>Trichophyton</taxon>
    </lineage>
</organism>
<dbReference type="RefSeq" id="XP_003025065.1">
    <property type="nucleotide sequence ID" value="XM_003025019.1"/>
</dbReference>
<proteinExistence type="predicted"/>
<feature type="compositionally biased region" description="Polar residues" evidence="1">
    <location>
        <begin position="37"/>
        <end position="59"/>
    </location>
</feature>
<dbReference type="EMBL" id="ACYE01000048">
    <property type="protein sequence ID" value="EFE44454.1"/>
    <property type="molecule type" value="Genomic_DNA"/>
</dbReference>
<dbReference type="HOGENOM" id="CLU_1950373_0_0_1"/>
<evidence type="ECO:0000313" key="2">
    <source>
        <dbReference type="EMBL" id="EFE44454.1"/>
    </source>
</evidence>
<sequence>MQRTMRGGQYRRMEWEGSPENPPKQEKGDGDSRPERTASQPASSQARTHASKQKQQLQEYSVDAAAAAAAAVKRCVESRALYINAHKHDICISPQLDLEEWEKKSNNLKQAYIQMAVNVSSRACLPFFS</sequence>
<comment type="caution">
    <text evidence="2">The sequence shown here is derived from an EMBL/GenBank/DDBJ whole genome shotgun (WGS) entry which is preliminary data.</text>
</comment>
<gene>
    <name evidence="2" type="ORF">TRV_00723</name>
</gene>
<dbReference type="KEGG" id="tve:TRV_00723"/>
<protein>
    <submittedName>
        <fullName evidence="2">Uncharacterized protein</fullName>
    </submittedName>
</protein>
<name>D4D0X7_TRIVH</name>
<evidence type="ECO:0000313" key="3">
    <source>
        <dbReference type="Proteomes" id="UP000008383"/>
    </source>
</evidence>
<dbReference type="Proteomes" id="UP000008383">
    <property type="component" value="Unassembled WGS sequence"/>
</dbReference>
<accession>D4D0X7</accession>
<dbReference type="AlphaFoldDB" id="D4D0X7"/>
<dbReference type="GeneID" id="9580577"/>
<evidence type="ECO:0000256" key="1">
    <source>
        <dbReference type="SAM" id="MobiDB-lite"/>
    </source>
</evidence>
<feature type="compositionally biased region" description="Basic and acidic residues" evidence="1">
    <location>
        <begin position="23"/>
        <end position="36"/>
    </location>
</feature>
<reference evidence="3" key="1">
    <citation type="journal article" date="2011" name="Genome Biol.">
        <title>Comparative and functional genomics provide insights into the pathogenicity of dermatophytic fungi.</title>
        <authorList>
            <person name="Burmester A."/>
            <person name="Shelest E."/>
            <person name="Gloeckner G."/>
            <person name="Heddergott C."/>
            <person name="Schindler S."/>
            <person name="Staib P."/>
            <person name="Heidel A."/>
            <person name="Felder M."/>
            <person name="Petzold A."/>
            <person name="Szafranski K."/>
            <person name="Feuermann M."/>
            <person name="Pedruzzi I."/>
            <person name="Priebe S."/>
            <person name="Groth M."/>
            <person name="Winkler R."/>
            <person name="Li W."/>
            <person name="Kniemeyer O."/>
            <person name="Schroeckh V."/>
            <person name="Hertweck C."/>
            <person name="Hube B."/>
            <person name="White T.C."/>
            <person name="Platzer M."/>
            <person name="Guthke R."/>
            <person name="Heitman J."/>
            <person name="Woestemeyer J."/>
            <person name="Zipfel P.F."/>
            <person name="Monod M."/>
            <person name="Brakhage A.A."/>
        </authorList>
    </citation>
    <scope>NUCLEOTIDE SEQUENCE [LARGE SCALE GENOMIC DNA]</scope>
    <source>
        <strain evidence="3">HKI 0517</strain>
    </source>
</reference>
<feature type="region of interest" description="Disordered" evidence="1">
    <location>
        <begin position="1"/>
        <end position="60"/>
    </location>
</feature>